<evidence type="ECO:0000313" key="2">
    <source>
        <dbReference type="EMBL" id="RFZ90267.1"/>
    </source>
</evidence>
<dbReference type="InterPro" id="IPR010610">
    <property type="entry name" value="EryCIII-like_C"/>
</dbReference>
<dbReference type="EMBL" id="QWDC01000004">
    <property type="protein sequence ID" value="RFZ90267.1"/>
    <property type="molecule type" value="Genomic_DNA"/>
</dbReference>
<evidence type="ECO:0000313" key="3">
    <source>
        <dbReference type="Proteomes" id="UP000264217"/>
    </source>
</evidence>
<dbReference type="PANTHER" id="PTHR21015">
    <property type="entry name" value="UDP-N-ACETYLGLUCOSAMINE--N-ACETYLMURAMYL-(PENTAPEPTIDE) PYROPHOSPHORYL-UNDECAPRENOL N-ACETYLGLUCOSAMINE TRANSFERASE 1"/>
    <property type="match status" value="1"/>
</dbReference>
<organism evidence="2 3">
    <name type="scientific">Mucilaginibacter conchicola</name>
    <dbReference type="NCBI Taxonomy" id="2303333"/>
    <lineage>
        <taxon>Bacteria</taxon>
        <taxon>Pseudomonadati</taxon>
        <taxon>Bacteroidota</taxon>
        <taxon>Sphingobacteriia</taxon>
        <taxon>Sphingobacteriales</taxon>
        <taxon>Sphingobacteriaceae</taxon>
        <taxon>Mucilaginibacter</taxon>
    </lineage>
</organism>
<gene>
    <name evidence="2" type="ORF">D0C36_20945</name>
</gene>
<dbReference type="AlphaFoldDB" id="A0A372NNT3"/>
<dbReference type="OrthoDB" id="6620093at2"/>
<comment type="caution">
    <text evidence="2">The sequence shown here is derived from an EMBL/GenBank/DDBJ whole genome shotgun (WGS) entry which is preliminary data.</text>
</comment>
<accession>A0A372NNT3</accession>
<sequence>MKSQLEQNGLQNKKILIATVAADGHFKPLTGLAKYLSDIGCEVKWYTSGIYKNKLDSMGIVNYPFKFAKDINGETLNEIFPERNAFQTAGEKVNFDMINVFIEPGPDQLADIIEIRKDFSFDAVIVDNMFPALPYLSARLDVPVVAIGIIPLSEDDEELGPYGPGFYPPSTHEEMMRMVEVRAMFREEVYKESTDRLITLLDAHGIAHKGVNFFDIMTKAPDRYLQIGTPSFEYTRSKPGANIEFIGALLPYSDPRKEEKWTDERLKKYEKVLLVTQGTIEGDVSKLIIPTLETFKNSEYLVIVTTGGFETEKLANDYPYDNVIIKDFIPFDQVMPHADVYITNGGYGGTLMAIGHHLPMVCAGLHEGKAEICARVGYFKYGIDLGTERPNHTQIKEAVERVITDPQFKTNVIALAGEMEHYDAPAICTSILSELVSASKVS</sequence>
<proteinExistence type="predicted"/>
<dbReference type="Proteomes" id="UP000264217">
    <property type="component" value="Unassembled WGS sequence"/>
</dbReference>
<evidence type="ECO:0000259" key="1">
    <source>
        <dbReference type="Pfam" id="PF06722"/>
    </source>
</evidence>
<reference evidence="2 3" key="1">
    <citation type="submission" date="2018-08" db="EMBL/GenBank/DDBJ databases">
        <title>Mucilaginibacter sp. MYSH2.</title>
        <authorList>
            <person name="Seo T."/>
        </authorList>
    </citation>
    <scope>NUCLEOTIDE SEQUENCE [LARGE SCALE GENOMIC DNA]</scope>
    <source>
        <strain evidence="2 3">MYSH2</strain>
    </source>
</reference>
<feature type="domain" description="Erythromycin biosynthesis protein CIII-like C-terminal" evidence="1">
    <location>
        <begin position="319"/>
        <end position="433"/>
    </location>
</feature>
<dbReference type="PANTHER" id="PTHR21015:SF22">
    <property type="entry name" value="GLYCOSYLTRANSFERASE"/>
    <property type="match status" value="1"/>
</dbReference>
<dbReference type="Pfam" id="PF06722">
    <property type="entry name" value="EryCIII-like_C"/>
    <property type="match status" value="1"/>
</dbReference>
<dbReference type="CDD" id="cd03784">
    <property type="entry name" value="GT1_Gtf-like"/>
    <property type="match status" value="1"/>
</dbReference>
<dbReference type="RefSeq" id="WP_117393681.1">
    <property type="nucleotide sequence ID" value="NZ_QWDC01000004.1"/>
</dbReference>
<keyword evidence="3" id="KW-1185">Reference proteome</keyword>
<keyword evidence="2" id="KW-0808">Transferase</keyword>
<protein>
    <submittedName>
        <fullName evidence="2">Glycosyltransferase</fullName>
    </submittedName>
</protein>
<dbReference type="Gene3D" id="3.40.50.2000">
    <property type="entry name" value="Glycogen Phosphorylase B"/>
    <property type="match status" value="2"/>
</dbReference>
<dbReference type="InterPro" id="IPR002213">
    <property type="entry name" value="UDP_glucos_trans"/>
</dbReference>
<name>A0A372NNT3_9SPHI</name>
<dbReference type="GO" id="GO:0016758">
    <property type="term" value="F:hexosyltransferase activity"/>
    <property type="evidence" value="ECO:0007669"/>
    <property type="project" value="UniProtKB-ARBA"/>
</dbReference>
<dbReference type="SUPFAM" id="SSF53756">
    <property type="entry name" value="UDP-Glycosyltransferase/glycogen phosphorylase"/>
    <property type="match status" value="1"/>
</dbReference>
<dbReference type="GO" id="GO:0008194">
    <property type="term" value="F:UDP-glycosyltransferase activity"/>
    <property type="evidence" value="ECO:0007669"/>
    <property type="project" value="InterPro"/>
</dbReference>